<gene>
    <name evidence="2" type="ORF">BKD09_14600</name>
    <name evidence="3" type="ORF">MA20_38410</name>
</gene>
<name>A0A0A3XMU1_BRAJP</name>
<dbReference type="EMBL" id="CP017637">
    <property type="protein sequence ID" value="APG09571.1"/>
    <property type="molecule type" value="Genomic_DNA"/>
</dbReference>
<organism evidence="3 4">
    <name type="scientific">Bradyrhizobium japonicum</name>
    <dbReference type="NCBI Taxonomy" id="375"/>
    <lineage>
        <taxon>Bacteria</taxon>
        <taxon>Pseudomonadati</taxon>
        <taxon>Pseudomonadota</taxon>
        <taxon>Alphaproteobacteria</taxon>
        <taxon>Hyphomicrobiales</taxon>
        <taxon>Nitrobacteraceae</taxon>
        <taxon>Bradyrhizobium</taxon>
    </lineage>
</organism>
<protein>
    <submittedName>
        <fullName evidence="3">Uncharacterized protein</fullName>
    </submittedName>
</protein>
<feature type="chain" id="PRO_5010410721" evidence="1">
    <location>
        <begin position="22"/>
        <end position="77"/>
    </location>
</feature>
<dbReference type="AlphaFoldDB" id="A0A0A3XMU1"/>
<feature type="signal peptide" evidence="1">
    <location>
        <begin position="1"/>
        <end position="21"/>
    </location>
</feature>
<dbReference type="EMBL" id="JRPN01000031">
    <property type="protein sequence ID" value="KGT74466.1"/>
    <property type="molecule type" value="Genomic_DNA"/>
</dbReference>
<dbReference type="RefSeq" id="WP_038935000.1">
    <property type="nucleotide sequence ID" value="NZ_CP017637.1"/>
</dbReference>
<dbReference type="Proteomes" id="UP000030377">
    <property type="component" value="Unassembled WGS sequence"/>
</dbReference>
<evidence type="ECO:0000313" key="2">
    <source>
        <dbReference type="EMBL" id="APG09571.1"/>
    </source>
</evidence>
<sequence>MTFKTLAAATLIAAFVTPAFAADEFYVVQDAKTKHCTIVDKKPVDTTTTVVSPSGTVYKTRTEAEAGMKTVKVCSSN</sequence>
<evidence type="ECO:0000313" key="3">
    <source>
        <dbReference type="EMBL" id="KGT74466.1"/>
    </source>
</evidence>
<evidence type="ECO:0000256" key="1">
    <source>
        <dbReference type="SAM" id="SignalP"/>
    </source>
</evidence>
<accession>A0A0A3XMU1</accession>
<reference evidence="2 5" key="2">
    <citation type="submission" date="2016-11" db="EMBL/GenBank/DDBJ databases">
        <title>Complete Genome Sequence of Bradyrhizobium sp. strain J5, an isolated from soybean nodule in Hokkaido.</title>
        <authorList>
            <person name="Kanehara K."/>
        </authorList>
    </citation>
    <scope>NUCLEOTIDE SEQUENCE [LARGE SCALE GENOMIC DNA]</scope>
    <source>
        <strain evidence="2 5">J5</strain>
    </source>
</reference>
<keyword evidence="1" id="KW-0732">Signal</keyword>
<dbReference type="Proteomes" id="UP000181962">
    <property type="component" value="Chromosome"/>
</dbReference>
<reference evidence="3 4" key="1">
    <citation type="submission" date="2014-09" db="EMBL/GenBank/DDBJ databases">
        <title>Draft genome of Bradyrhizobium japonicum Is-34.</title>
        <authorList>
            <person name="Tsurumaru H."/>
            <person name="Yamakawa T."/>
            <person name="Hashimoto S."/>
            <person name="Okizaki K."/>
            <person name="Kanesaki Y."/>
            <person name="Yoshikawa H."/>
            <person name="Yajima S."/>
        </authorList>
    </citation>
    <scope>NUCLEOTIDE SEQUENCE [LARGE SCALE GENOMIC DNA]</scope>
    <source>
        <strain evidence="3 4">Is-34</strain>
    </source>
</reference>
<evidence type="ECO:0000313" key="5">
    <source>
        <dbReference type="Proteomes" id="UP000181962"/>
    </source>
</evidence>
<evidence type="ECO:0000313" key="4">
    <source>
        <dbReference type="Proteomes" id="UP000030377"/>
    </source>
</evidence>
<proteinExistence type="predicted"/>
<dbReference type="OrthoDB" id="8452009at2"/>